<evidence type="ECO:0000256" key="6">
    <source>
        <dbReference type="ARBA" id="ARBA00023098"/>
    </source>
</evidence>
<evidence type="ECO:0000256" key="10">
    <source>
        <dbReference type="ARBA" id="ARBA00024323"/>
    </source>
</evidence>
<dbReference type="PANTHER" id="PTHR12497:SF0">
    <property type="entry name" value="TAFAZZIN"/>
    <property type="match status" value="1"/>
</dbReference>
<proteinExistence type="inferred from homology"/>
<evidence type="ECO:0000256" key="4">
    <source>
        <dbReference type="ARBA" id="ARBA00022787"/>
    </source>
</evidence>
<evidence type="ECO:0000256" key="1">
    <source>
        <dbReference type="ARBA" id="ARBA00004137"/>
    </source>
</evidence>
<dbReference type="InterPro" id="IPR000872">
    <property type="entry name" value="Tafazzin"/>
</dbReference>
<evidence type="ECO:0000256" key="9">
    <source>
        <dbReference type="ARBA" id="ARBA00023315"/>
    </source>
</evidence>
<comment type="caution">
    <text evidence="14">The sequence shown here is derived from an EMBL/GenBank/DDBJ whole genome shotgun (WGS) entry which is preliminary data.</text>
</comment>
<evidence type="ECO:0000313" key="15">
    <source>
        <dbReference type="Proteomes" id="UP001375240"/>
    </source>
</evidence>
<evidence type="ECO:0000256" key="12">
    <source>
        <dbReference type="RuleBase" id="RU365062"/>
    </source>
</evidence>
<evidence type="ECO:0000256" key="2">
    <source>
        <dbReference type="ARBA" id="ARBA00010524"/>
    </source>
</evidence>
<evidence type="ECO:0000313" key="14">
    <source>
        <dbReference type="EMBL" id="KAK6341209.1"/>
    </source>
</evidence>
<evidence type="ECO:0000259" key="13">
    <source>
        <dbReference type="SMART" id="SM00563"/>
    </source>
</evidence>
<sequence>MVAEAVLPAAGTTWLMSTTALLAKAFLFGLNSTTVHGLENLTRVLDLRMQEGTKESRSAFITVSNHACVIDDPLIWGVLPFKYLFNLDNFRWTLGSQDICFKNRFTSAFFIRGQVLPTYRLQHSVLGGLFQPVVDQTLEMLTHPSLRDQLATSSIKILPTVKWTAPPVAATSSAMSATPPIWLHVFPEGQIFQHPVLQMRYFKWGIARYILELPSPPIVLPMFHSGIQNVMHEKRRFPRFLPRPGNEIAITFGEPLPVHHWDDVRRRWREVRAACAAIGGREGERLLREGDEAVKLRVEVAAMVREEVEKLRVRSGWPPSDAESALAETYRRGRSNAYLFEVDAEKHADS</sequence>
<dbReference type="AlphaFoldDB" id="A0AAV9UIQ3"/>
<comment type="subcellular location">
    <subcellularLocation>
        <location evidence="1">Mitochondrion inner membrane</location>
        <topology evidence="1">Peripheral membrane protein</topology>
        <orientation evidence="1">Intermembrane side</orientation>
    </subcellularLocation>
    <subcellularLocation>
        <location evidence="10">Mitochondrion outer membrane</location>
        <topology evidence="10">Peripheral membrane protein</topology>
        <orientation evidence="10">Intermembrane side</orientation>
    </subcellularLocation>
</comment>
<evidence type="ECO:0000256" key="11">
    <source>
        <dbReference type="ARBA" id="ARBA00047906"/>
    </source>
</evidence>
<dbReference type="GO" id="GO:0005741">
    <property type="term" value="C:mitochondrial outer membrane"/>
    <property type="evidence" value="ECO:0007669"/>
    <property type="project" value="UniProtKB-SubCell"/>
</dbReference>
<keyword evidence="5" id="KW-0999">Mitochondrion inner membrane</keyword>
<organism evidence="14 15">
    <name type="scientific">Orbilia brochopaga</name>
    <dbReference type="NCBI Taxonomy" id="3140254"/>
    <lineage>
        <taxon>Eukaryota</taxon>
        <taxon>Fungi</taxon>
        <taxon>Dikarya</taxon>
        <taxon>Ascomycota</taxon>
        <taxon>Pezizomycotina</taxon>
        <taxon>Orbiliomycetes</taxon>
        <taxon>Orbiliales</taxon>
        <taxon>Orbiliaceae</taxon>
        <taxon>Orbilia</taxon>
    </lineage>
</organism>
<comment type="similarity">
    <text evidence="2 12">Belongs to the taffazin family.</text>
</comment>
<accession>A0AAV9UIQ3</accession>
<name>A0AAV9UIQ3_9PEZI</name>
<keyword evidence="8" id="KW-0472">Membrane</keyword>
<dbReference type="GO" id="GO:0035965">
    <property type="term" value="P:cardiolipin acyl-chain remodeling"/>
    <property type="evidence" value="ECO:0007669"/>
    <property type="project" value="TreeGrafter"/>
</dbReference>
<evidence type="ECO:0000256" key="5">
    <source>
        <dbReference type="ARBA" id="ARBA00022792"/>
    </source>
</evidence>
<dbReference type="GO" id="GO:0007007">
    <property type="term" value="P:inner mitochondrial membrane organization"/>
    <property type="evidence" value="ECO:0007669"/>
    <property type="project" value="TreeGrafter"/>
</dbReference>
<keyword evidence="6" id="KW-0443">Lipid metabolism</keyword>
<keyword evidence="9" id="KW-0012">Acyltransferase</keyword>
<evidence type="ECO:0000256" key="7">
    <source>
        <dbReference type="ARBA" id="ARBA00023128"/>
    </source>
</evidence>
<dbReference type="GO" id="GO:0005743">
    <property type="term" value="C:mitochondrial inner membrane"/>
    <property type="evidence" value="ECO:0007669"/>
    <property type="project" value="UniProtKB-SubCell"/>
</dbReference>
<dbReference type="InterPro" id="IPR002123">
    <property type="entry name" value="Plipid/glycerol_acylTrfase"/>
</dbReference>
<feature type="domain" description="Phospholipid/glycerol acyltransferase" evidence="13">
    <location>
        <begin position="60"/>
        <end position="227"/>
    </location>
</feature>
<dbReference type="GO" id="GO:0047184">
    <property type="term" value="F:1-acylglycerophosphocholine O-acyltransferase activity"/>
    <property type="evidence" value="ECO:0007669"/>
    <property type="project" value="TreeGrafter"/>
</dbReference>
<gene>
    <name evidence="14" type="ORF">TWF696_008295</name>
</gene>
<dbReference type="SMART" id="SM00563">
    <property type="entry name" value="PlsC"/>
    <property type="match status" value="1"/>
</dbReference>
<comment type="catalytic activity">
    <reaction evidence="11">
        <text>1'-[1,2-diacyl-sn-glycero-3-phospho],3'-[1-acyl-sn-glycero-3-phospho]-glycerol + a 1,2-diacyl-sn-glycero-3-phosphocholine = a cardiolipin + a 1-acyl-sn-glycero-3-phosphocholine</text>
        <dbReference type="Rhea" id="RHEA:33731"/>
        <dbReference type="ChEBI" id="CHEBI:57643"/>
        <dbReference type="ChEBI" id="CHEBI:58168"/>
        <dbReference type="ChEBI" id="CHEBI:62237"/>
        <dbReference type="ChEBI" id="CHEBI:64743"/>
    </reaction>
    <physiologicalReaction direction="left-to-right" evidence="11">
        <dbReference type="Rhea" id="RHEA:33732"/>
    </physiologicalReaction>
    <physiologicalReaction direction="right-to-left" evidence="11">
        <dbReference type="Rhea" id="RHEA:33733"/>
    </physiologicalReaction>
</comment>
<dbReference type="PRINTS" id="PR00979">
    <property type="entry name" value="TAFAZZIN"/>
</dbReference>
<dbReference type="Pfam" id="PF01553">
    <property type="entry name" value="Acyltransferase"/>
    <property type="match status" value="1"/>
</dbReference>
<keyword evidence="4" id="KW-1000">Mitochondrion outer membrane</keyword>
<keyword evidence="7" id="KW-0496">Mitochondrion</keyword>
<keyword evidence="15" id="KW-1185">Reference proteome</keyword>
<reference evidence="14 15" key="1">
    <citation type="submission" date="2019-10" db="EMBL/GenBank/DDBJ databases">
        <authorList>
            <person name="Palmer J.M."/>
        </authorList>
    </citation>
    <scope>NUCLEOTIDE SEQUENCE [LARGE SCALE GENOMIC DNA]</scope>
    <source>
        <strain evidence="14 15">TWF696</strain>
    </source>
</reference>
<evidence type="ECO:0000256" key="3">
    <source>
        <dbReference type="ARBA" id="ARBA00022679"/>
    </source>
</evidence>
<dbReference type="Proteomes" id="UP001375240">
    <property type="component" value="Unassembled WGS sequence"/>
</dbReference>
<keyword evidence="3" id="KW-0808">Transferase</keyword>
<evidence type="ECO:0000256" key="8">
    <source>
        <dbReference type="ARBA" id="ARBA00023136"/>
    </source>
</evidence>
<protein>
    <recommendedName>
        <fullName evidence="12">Tafazzin family protein</fullName>
    </recommendedName>
</protein>
<dbReference type="EMBL" id="JAVHNQ010000007">
    <property type="protein sequence ID" value="KAK6341209.1"/>
    <property type="molecule type" value="Genomic_DNA"/>
</dbReference>
<dbReference type="PANTHER" id="PTHR12497">
    <property type="entry name" value="TAZ PROTEIN TAFAZZIN"/>
    <property type="match status" value="1"/>
</dbReference>